<dbReference type="AntiFam" id="ANF00173">
    <property type="entry name" value="Shadow ORF (opposite ppk)"/>
</dbReference>
<gene>
    <name evidence="1" type="ORF">ABS32_02230</name>
</gene>
<dbReference type="AlphaFoldDB" id="A0A0R2XH70"/>
<evidence type="ECO:0000313" key="1">
    <source>
        <dbReference type="EMBL" id="KRP32859.1"/>
    </source>
</evidence>
<proteinExistence type="predicted"/>
<comment type="caution">
    <text evidence="1">The sequence shown here is derived from an EMBL/GenBank/DDBJ whole genome shotgun (WGS) entry which is preliminary data.</text>
</comment>
<dbReference type="EMBL" id="LIDM01000052">
    <property type="protein sequence ID" value="KRP32859.1"/>
    <property type="molecule type" value="Genomic_DNA"/>
</dbReference>
<name>A0A0R2XH70_9BACT</name>
<dbReference type="Proteomes" id="UP000051557">
    <property type="component" value="Unassembled WGS sequence"/>
</dbReference>
<evidence type="ECO:0000313" key="2">
    <source>
        <dbReference type="Proteomes" id="UP000051557"/>
    </source>
</evidence>
<sequence>MANQFGKKNELPRVASVFGQGDEARNAAGNLHESVAGGFLITRFRKKDDEVDRFVQELREGVAGIDGEGSEDGKNISLKNLPGPFDLNVVELGNRAKVKPLMGKGWKESFVEELVLVGDHTKDAGTNRGEDIGRAEAIGSVHVASVFDELLEGGDTDFKELIEIGADDGEEFESFEEGLGGVLGLLEDTMIEFEPAKLAIQVRR</sequence>
<accession>A0A0R2XH70</accession>
<organism evidence="1 2">
    <name type="scientific">Verrucomicrobia subdivision 6 bacterium BACL9 MAG-120820-bin42</name>
    <dbReference type="NCBI Taxonomy" id="1655634"/>
    <lineage>
        <taxon>Bacteria</taxon>
        <taxon>Pseudomonadati</taxon>
        <taxon>Verrucomicrobiota</taxon>
        <taxon>Verrucomicrobiia</taxon>
        <taxon>Verrucomicrobiales</taxon>
        <taxon>Verrucomicrobia subdivision 6</taxon>
    </lineage>
</organism>
<protein>
    <submittedName>
        <fullName evidence="1">Uncharacterized protein</fullName>
    </submittedName>
</protein>
<reference evidence="1 2" key="1">
    <citation type="submission" date="2015-10" db="EMBL/GenBank/DDBJ databases">
        <title>Metagenome-Assembled Genomes uncover a global brackish microbiome.</title>
        <authorList>
            <person name="Hugerth L.W."/>
            <person name="Larsson J."/>
            <person name="Alneberg J."/>
            <person name="Lindh M.V."/>
            <person name="Legrand C."/>
            <person name="Pinhassi J."/>
            <person name="Andersson A.F."/>
        </authorList>
    </citation>
    <scope>NUCLEOTIDE SEQUENCE [LARGE SCALE GENOMIC DNA]</scope>
    <source>
        <strain evidence="1">BACL9 MAG-120820-bin42</strain>
    </source>
</reference>